<evidence type="ECO:0000259" key="4">
    <source>
        <dbReference type="PROSITE" id="PS50042"/>
    </source>
</evidence>
<dbReference type="PANTHER" id="PTHR24567">
    <property type="entry name" value="CRP FAMILY TRANSCRIPTIONAL REGULATORY PROTEIN"/>
    <property type="match status" value="1"/>
</dbReference>
<dbReference type="InterPro" id="IPR036388">
    <property type="entry name" value="WH-like_DNA-bd_sf"/>
</dbReference>
<dbReference type="InterPro" id="IPR036390">
    <property type="entry name" value="WH_DNA-bd_sf"/>
</dbReference>
<accession>A0A6N6JDB8</accession>
<evidence type="ECO:0000259" key="5">
    <source>
        <dbReference type="PROSITE" id="PS51063"/>
    </source>
</evidence>
<dbReference type="PANTHER" id="PTHR24567:SF26">
    <property type="entry name" value="REGULATORY PROTEIN YEIL"/>
    <property type="match status" value="1"/>
</dbReference>
<dbReference type="GO" id="GO:0005829">
    <property type="term" value="C:cytosol"/>
    <property type="evidence" value="ECO:0007669"/>
    <property type="project" value="TreeGrafter"/>
</dbReference>
<dbReference type="Pfam" id="PF13545">
    <property type="entry name" value="HTH_Crp_2"/>
    <property type="match status" value="1"/>
</dbReference>
<dbReference type="CDD" id="cd00038">
    <property type="entry name" value="CAP_ED"/>
    <property type="match status" value="1"/>
</dbReference>
<dbReference type="RefSeq" id="WP_159804985.1">
    <property type="nucleotide sequence ID" value="NZ_BLJE01000001.1"/>
</dbReference>
<dbReference type="Gene3D" id="1.10.10.10">
    <property type="entry name" value="Winged helix-like DNA-binding domain superfamily/Winged helix DNA-binding domain"/>
    <property type="match status" value="1"/>
</dbReference>
<dbReference type="InterPro" id="IPR050397">
    <property type="entry name" value="Env_Response_Regulators"/>
</dbReference>
<dbReference type="Gene3D" id="2.60.120.10">
    <property type="entry name" value="Jelly Rolls"/>
    <property type="match status" value="1"/>
</dbReference>
<dbReference type="InterPro" id="IPR000595">
    <property type="entry name" value="cNMP-bd_dom"/>
</dbReference>
<dbReference type="InterPro" id="IPR012318">
    <property type="entry name" value="HTH_CRP"/>
</dbReference>
<keyword evidence="3" id="KW-0804">Transcription</keyword>
<protein>
    <recommendedName>
        <fullName evidence="8">Crp/Fnr family transcriptional regulator</fullName>
    </recommendedName>
</protein>
<proteinExistence type="predicted"/>
<dbReference type="GO" id="GO:0003677">
    <property type="term" value="F:DNA binding"/>
    <property type="evidence" value="ECO:0007669"/>
    <property type="project" value="UniProtKB-KW"/>
</dbReference>
<dbReference type="SMART" id="SM00100">
    <property type="entry name" value="cNMP"/>
    <property type="match status" value="1"/>
</dbReference>
<dbReference type="AlphaFoldDB" id="A0A6N6JDB8"/>
<dbReference type="Proteomes" id="UP000436822">
    <property type="component" value="Unassembled WGS sequence"/>
</dbReference>
<feature type="domain" description="HTH crp-type" evidence="5">
    <location>
        <begin position="148"/>
        <end position="212"/>
    </location>
</feature>
<name>A0A6N6JDB8_9RHOB</name>
<reference evidence="6 7" key="1">
    <citation type="submission" date="2019-12" db="EMBL/GenBank/DDBJ databases">
        <title>Litoreibacter badius sp. nov., a novel bacteriochlorophyll a-containing bacterium in the genus Litoreibacter.</title>
        <authorList>
            <person name="Kanamuro M."/>
            <person name="Takabe Y."/>
            <person name="Mori K."/>
            <person name="Takaichi S."/>
            <person name="Hanada S."/>
        </authorList>
    </citation>
    <scope>NUCLEOTIDE SEQUENCE [LARGE SCALE GENOMIC DNA]</scope>
    <source>
        <strain evidence="6 7">K6</strain>
    </source>
</reference>
<gene>
    <name evidence="6" type="ORF">KIN_11880</name>
</gene>
<feature type="domain" description="Cyclic nucleotide-binding" evidence="4">
    <location>
        <begin position="15"/>
        <end position="100"/>
    </location>
</feature>
<evidence type="ECO:0000313" key="7">
    <source>
        <dbReference type="Proteomes" id="UP000436822"/>
    </source>
</evidence>
<dbReference type="PROSITE" id="PS51063">
    <property type="entry name" value="HTH_CRP_2"/>
    <property type="match status" value="1"/>
</dbReference>
<dbReference type="EMBL" id="BLJE01000001">
    <property type="protein sequence ID" value="GFE64114.1"/>
    <property type="molecule type" value="Genomic_DNA"/>
</dbReference>
<evidence type="ECO:0000256" key="3">
    <source>
        <dbReference type="ARBA" id="ARBA00023163"/>
    </source>
</evidence>
<evidence type="ECO:0000256" key="2">
    <source>
        <dbReference type="ARBA" id="ARBA00023125"/>
    </source>
</evidence>
<keyword evidence="2" id="KW-0238">DNA-binding</keyword>
<dbReference type="SUPFAM" id="SSF51206">
    <property type="entry name" value="cAMP-binding domain-like"/>
    <property type="match status" value="1"/>
</dbReference>
<keyword evidence="1" id="KW-0805">Transcription regulation</keyword>
<comment type="caution">
    <text evidence="6">The sequence shown here is derived from an EMBL/GenBank/DDBJ whole genome shotgun (WGS) entry which is preliminary data.</text>
</comment>
<dbReference type="InterPro" id="IPR014710">
    <property type="entry name" value="RmlC-like_jellyroll"/>
</dbReference>
<dbReference type="InterPro" id="IPR018490">
    <property type="entry name" value="cNMP-bd_dom_sf"/>
</dbReference>
<evidence type="ECO:0000313" key="6">
    <source>
        <dbReference type="EMBL" id="GFE64114.1"/>
    </source>
</evidence>
<dbReference type="PROSITE" id="PS50042">
    <property type="entry name" value="CNMP_BINDING_3"/>
    <property type="match status" value="1"/>
</dbReference>
<evidence type="ECO:0008006" key="8">
    <source>
        <dbReference type="Google" id="ProtNLM"/>
    </source>
</evidence>
<sequence>MNNSLRFPHLLKASLLNDLPDDKKVELIDLCSVRSFPKQEVVLAQGESTSGMFMVAHGTIEVSYMSEDGHKSIIYHAGEGDALGAIEAIADRPCAATCVAFPNTTVLFCATPLLFEQLKSPVMIRNLAVIFHDMMTRDNMFKSVDQFYSVEQKICVYLHDMSSRNSKFTQSQSYLANVVGCSRQTVNRELGTLRDMNIIDISKGAIGVLDQDALARRIEDLDLSQSSRKN</sequence>
<evidence type="ECO:0000256" key="1">
    <source>
        <dbReference type="ARBA" id="ARBA00023015"/>
    </source>
</evidence>
<keyword evidence="7" id="KW-1185">Reference proteome</keyword>
<dbReference type="Pfam" id="PF00027">
    <property type="entry name" value="cNMP_binding"/>
    <property type="match status" value="1"/>
</dbReference>
<dbReference type="OrthoDB" id="5290098at2"/>
<organism evidence="6 7">
    <name type="scientific">Litoreibacter roseus</name>
    <dbReference type="NCBI Taxonomy" id="2601869"/>
    <lineage>
        <taxon>Bacteria</taxon>
        <taxon>Pseudomonadati</taxon>
        <taxon>Pseudomonadota</taxon>
        <taxon>Alphaproteobacteria</taxon>
        <taxon>Rhodobacterales</taxon>
        <taxon>Roseobacteraceae</taxon>
        <taxon>Litoreibacter</taxon>
    </lineage>
</organism>
<dbReference type="SUPFAM" id="SSF46785">
    <property type="entry name" value="Winged helix' DNA-binding domain"/>
    <property type="match status" value="1"/>
</dbReference>
<dbReference type="GO" id="GO:0003700">
    <property type="term" value="F:DNA-binding transcription factor activity"/>
    <property type="evidence" value="ECO:0007669"/>
    <property type="project" value="TreeGrafter"/>
</dbReference>